<name>A0A166MS35_EXIGL</name>
<evidence type="ECO:0000313" key="2">
    <source>
        <dbReference type="Proteomes" id="UP000077266"/>
    </source>
</evidence>
<sequence>MPAAGLTTPQRRALTRVHHNIIRWVDYNLCTWPVALRALFASFASLRRISSRPCAFHPEPPKRKQSRPRHFAVGFSTRQMIQVVLRDLYATARPSGYSGSRVLGVSVPLDIPNDIHHIQLLPRARTSSGLSRIVSFWCARPSR</sequence>
<protein>
    <submittedName>
        <fullName evidence="1">Uncharacterized protein</fullName>
    </submittedName>
</protein>
<accession>A0A166MS35</accession>
<keyword evidence="2" id="KW-1185">Reference proteome</keyword>
<dbReference type="EMBL" id="KV426945">
    <property type="protein sequence ID" value="KZV78334.1"/>
    <property type="molecule type" value="Genomic_DNA"/>
</dbReference>
<proteinExistence type="predicted"/>
<organism evidence="1 2">
    <name type="scientific">Exidia glandulosa HHB12029</name>
    <dbReference type="NCBI Taxonomy" id="1314781"/>
    <lineage>
        <taxon>Eukaryota</taxon>
        <taxon>Fungi</taxon>
        <taxon>Dikarya</taxon>
        <taxon>Basidiomycota</taxon>
        <taxon>Agaricomycotina</taxon>
        <taxon>Agaricomycetes</taxon>
        <taxon>Auriculariales</taxon>
        <taxon>Exidiaceae</taxon>
        <taxon>Exidia</taxon>
    </lineage>
</organism>
<dbReference type="InParanoid" id="A0A166MS35"/>
<dbReference type="AlphaFoldDB" id="A0A166MS35"/>
<gene>
    <name evidence="1" type="ORF">EXIGLDRAFT_41208</name>
</gene>
<reference evidence="1 2" key="1">
    <citation type="journal article" date="2016" name="Mol. Biol. Evol.">
        <title>Comparative Genomics of Early-Diverging Mushroom-Forming Fungi Provides Insights into the Origins of Lignocellulose Decay Capabilities.</title>
        <authorList>
            <person name="Nagy L.G."/>
            <person name="Riley R."/>
            <person name="Tritt A."/>
            <person name="Adam C."/>
            <person name="Daum C."/>
            <person name="Floudas D."/>
            <person name="Sun H."/>
            <person name="Yadav J.S."/>
            <person name="Pangilinan J."/>
            <person name="Larsson K.H."/>
            <person name="Matsuura K."/>
            <person name="Barry K."/>
            <person name="Labutti K."/>
            <person name="Kuo R."/>
            <person name="Ohm R.A."/>
            <person name="Bhattacharya S.S."/>
            <person name="Shirouzu T."/>
            <person name="Yoshinaga Y."/>
            <person name="Martin F.M."/>
            <person name="Grigoriev I.V."/>
            <person name="Hibbett D.S."/>
        </authorList>
    </citation>
    <scope>NUCLEOTIDE SEQUENCE [LARGE SCALE GENOMIC DNA]</scope>
    <source>
        <strain evidence="1 2">HHB12029</strain>
    </source>
</reference>
<dbReference type="Proteomes" id="UP000077266">
    <property type="component" value="Unassembled WGS sequence"/>
</dbReference>
<evidence type="ECO:0000313" key="1">
    <source>
        <dbReference type="EMBL" id="KZV78334.1"/>
    </source>
</evidence>